<dbReference type="InterPro" id="IPR005804">
    <property type="entry name" value="FA_desaturase_dom"/>
</dbReference>
<accession>A0AAN6WS96</accession>
<evidence type="ECO:0000259" key="3">
    <source>
        <dbReference type="Pfam" id="PF00487"/>
    </source>
</evidence>
<keyword evidence="2" id="KW-0812">Transmembrane</keyword>
<feature type="compositionally biased region" description="Basic and acidic residues" evidence="1">
    <location>
        <begin position="48"/>
        <end position="57"/>
    </location>
</feature>
<dbReference type="EMBL" id="MU864422">
    <property type="protein sequence ID" value="KAK4186485.1"/>
    <property type="molecule type" value="Genomic_DNA"/>
</dbReference>
<evidence type="ECO:0000256" key="2">
    <source>
        <dbReference type="SAM" id="Phobius"/>
    </source>
</evidence>
<feature type="transmembrane region" description="Helical" evidence="2">
    <location>
        <begin position="112"/>
        <end position="133"/>
    </location>
</feature>
<comment type="caution">
    <text evidence="4">The sequence shown here is derived from an EMBL/GenBank/DDBJ whole genome shotgun (WGS) entry which is preliminary data.</text>
</comment>
<keyword evidence="2" id="KW-1133">Transmembrane helix</keyword>
<dbReference type="GO" id="GO:0006629">
    <property type="term" value="P:lipid metabolic process"/>
    <property type="evidence" value="ECO:0007669"/>
    <property type="project" value="InterPro"/>
</dbReference>
<evidence type="ECO:0000313" key="5">
    <source>
        <dbReference type="Proteomes" id="UP001302126"/>
    </source>
</evidence>
<evidence type="ECO:0000313" key="4">
    <source>
        <dbReference type="EMBL" id="KAK4186485.1"/>
    </source>
</evidence>
<feature type="domain" description="Fatty acid desaturase" evidence="3">
    <location>
        <begin position="150"/>
        <end position="357"/>
    </location>
</feature>
<protein>
    <submittedName>
        <fullName evidence="4">Fatty acid desaturase</fullName>
    </submittedName>
</protein>
<proteinExistence type="predicted"/>
<sequence>MAESAREKNKIVFDPELTVPDLIVLRNLADDIDRHKLSKSSSPSTSSSERDEVDTHRLTSLNDPTSPDFDTTILSTLDHHDLLRRLPPFAIKHLLNPYISFASRIVRHPTDIVMLTHLILYFTTSLPSALYLFLGNFTYPHAILHMCLQFWYTGTYTLMMHQHIHQNGILSRSSGIPFVRLFDKVFPYITDPLMGHTWNSYYYHHVKHHHVEGNGPDDLSSTLRYQRDNIWHFLHYVGRFLFFVWLDLPLYFFRKGRKVAATKQIFWETSNFLALFVLFRINPKATSFVFLAPLMLLRLGLMVGNWGQHCFVDAEEPDSDFRSSITLIDVPSNRYCYNDGYHTSHHLNPRRHWRHHPVHFLQQKKTYATEKALVFHNIDYLMITLKVLQKDYLHLAKCLVPMGEQIDMTLEERAELLRRCTRRFTEEEIREKFPASFGQKKPK</sequence>
<dbReference type="Proteomes" id="UP001302126">
    <property type="component" value="Unassembled WGS sequence"/>
</dbReference>
<dbReference type="AlphaFoldDB" id="A0AAN6WS96"/>
<organism evidence="4 5">
    <name type="scientific">Podospora australis</name>
    <dbReference type="NCBI Taxonomy" id="1536484"/>
    <lineage>
        <taxon>Eukaryota</taxon>
        <taxon>Fungi</taxon>
        <taxon>Dikarya</taxon>
        <taxon>Ascomycota</taxon>
        <taxon>Pezizomycotina</taxon>
        <taxon>Sordariomycetes</taxon>
        <taxon>Sordariomycetidae</taxon>
        <taxon>Sordariales</taxon>
        <taxon>Podosporaceae</taxon>
        <taxon>Podospora</taxon>
    </lineage>
</organism>
<dbReference type="PANTHER" id="PTHR36459">
    <property type="entry name" value="ORF"/>
    <property type="match status" value="1"/>
</dbReference>
<dbReference type="PANTHER" id="PTHR36459:SF1">
    <property type="entry name" value="FATTY ACID DESATURASE DOMAIN-CONTAINING PROTEIN-RELATED"/>
    <property type="match status" value="1"/>
</dbReference>
<feature type="transmembrane region" description="Helical" evidence="2">
    <location>
        <begin position="233"/>
        <end position="253"/>
    </location>
</feature>
<keyword evidence="2" id="KW-0472">Membrane</keyword>
<keyword evidence="5" id="KW-1185">Reference proteome</keyword>
<reference evidence="4" key="2">
    <citation type="submission" date="2023-05" db="EMBL/GenBank/DDBJ databases">
        <authorList>
            <consortium name="Lawrence Berkeley National Laboratory"/>
            <person name="Steindorff A."/>
            <person name="Hensen N."/>
            <person name="Bonometti L."/>
            <person name="Westerberg I."/>
            <person name="Brannstrom I.O."/>
            <person name="Guillou S."/>
            <person name="Cros-Aarteil S."/>
            <person name="Calhoun S."/>
            <person name="Haridas S."/>
            <person name="Kuo A."/>
            <person name="Mondo S."/>
            <person name="Pangilinan J."/>
            <person name="Riley R."/>
            <person name="Labutti K."/>
            <person name="Andreopoulos B."/>
            <person name="Lipzen A."/>
            <person name="Chen C."/>
            <person name="Yanf M."/>
            <person name="Daum C."/>
            <person name="Ng V."/>
            <person name="Clum A."/>
            <person name="Ohm R."/>
            <person name="Martin F."/>
            <person name="Silar P."/>
            <person name="Natvig D."/>
            <person name="Lalanne C."/>
            <person name="Gautier V."/>
            <person name="Ament-Velasquez S.L."/>
            <person name="Kruys A."/>
            <person name="Hutchinson M.I."/>
            <person name="Powell A.J."/>
            <person name="Barry K."/>
            <person name="Miller A.N."/>
            <person name="Grigoriev I.V."/>
            <person name="Debuchy R."/>
            <person name="Gladieux P."/>
            <person name="Thoren M.H."/>
            <person name="Johannesson H."/>
        </authorList>
    </citation>
    <scope>NUCLEOTIDE SEQUENCE</scope>
    <source>
        <strain evidence="4">PSN309</strain>
    </source>
</reference>
<name>A0AAN6WS96_9PEZI</name>
<dbReference type="Pfam" id="PF00487">
    <property type="entry name" value="FA_desaturase"/>
    <property type="match status" value="1"/>
</dbReference>
<evidence type="ECO:0000256" key="1">
    <source>
        <dbReference type="SAM" id="MobiDB-lite"/>
    </source>
</evidence>
<feature type="region of interest" description="Disordered" evidence="1">
    <location>
        <begin position="36"/>
        <end position="64"/>
    </location>
</feature>
<gene>
    <name evidence="4" type="ORF">QBC35DRAFT_533298</name>
</gene>
<reference evidence="4" key="1">
    <citation type="journal article" date="2023" name="Mol. Phylogenet. Evol.">
        <title>Genome-scale phylogeny and comparative genomics of the fungal order Sordariales.</title>
        <authorList>
            <person name="Hensen N."/>
            <person name="Bonometti L."/>
            <person name="Westerberg I."/>
            <person name="Brannstrom I.O."/>
            <person name="Guillou S."/>
            <person name="Cros-Aarteil S."/>
            <person name="Calhoun S."/>
            <person name="Haridas S."/>
            <person name="Kuo A."/>
            <person name="Mondo S."/>
            <person name="Pangilinan J."/>
            <person name="Riley R."/>
            <person name="LaButti K."/>
            <person name="Andreopoulos B."/>
            <person name="Lipzen A."/>
            <person name="Chen C."/>
            <person name="Yan M."/>
            <person name="Daum C."/>
            <person name="Ng V."/>
            <person name="Clum A."/>
            <person name="Steindorff A."/>
            <person name="Ohm R.A."/>
            <person name="Martin F."/>
            <person name="Silar P."/>
            <person name="Natvig D.O."/>
            <person name="Lalanne C."/>
            <person name="Gautier V."/>
            <person name="Ament-Velasquez S.L."/>
            <person name="Kruys A."/>
            <person name="Hutchinson M.I."/>
            <person name="Powell A.J."/>
            <person name="Barry K."/>
            <person name="Miller A.N."/>
            <person name="Grigoriev I.V."/>
            <person name="Debuchy R."/>
            <person name="Gladieux P."/>
            <person name="Hiltunen Thoren M."/>
            <person name="Johannesson H."/>
        </authorList>
    </citation>
    <scope>NUCLEOTIDE SEQUENCE</scope>
    <source>
        <strain evidence="4">PSN309</strain>
    </source>
</reference>